<evidence type="ECO:0000256" key="1">
    <source>
        <dbReference type="SAM" id="Phobius"/>
    </source>
</evidence>
<reference evidence="3" key="1">
    <citation type="journal article" date="2014" name="Int. J. Syst. Evol. Microbiol.">
        <title>Complete genome sequence of Corynebacterium casei LMG S-19264T (=DSM 44701T), isolated from a smear-ripened cheese.</title>
        <authorList>
            <consortium name="US DOE Joint Genome Institute (JGI-PGF)"/>
            <person name="Walter F."/>
            <person name="Albersmeier A."/>
            <person name="Kalinowski J."/>
            <person name="Ruckert C."/>
        </authorList>
    </citation>
    <scope>NUCLEOTIDE SEQUENCE</scope>
    <source>
        <strain evidence="3">KCTC 23430</strain>
    </source>
</reference>
<keyword evidence="1" id="KW-1133">Transmembrane helix</keyword>
<dbReference type="Gene3D" id="3.40.50.880">
    <property type="match status" value="1"/>
</dbReference>
<dbReference type="Proteomes" id="UP000644693">
    <property type="component" value="Unassembled WGS sequence"/>
</dbReference>
<organism evidence="3 4">
    <name type="scientific">Parahalioglobus pacificus</name>
    <dbReference type="NCBI Taxonomy" id="930806"/>
    <lineage>
        <taxon>Bacteria</taxon>
        <taxon>Pseudomonadati</taxon>
        <taxon>Pseudomonadota</taxon>
        <taxon>Gammaproteobacteria</taxon>
        <taxon>Cellvibrionales</taxon>
        <taxon>Halieaceae</taxon>
        <taxon>Parahalioglobus</taxon>
    </lineage>
</organism>
<dbReference type="EMBL" id="BMYM01000001">
    <property type="protein sequence ID" value="GHD31471.1"/>
    <property type="molecule type" value="Genomic_DNA"/>
</dbReference>
<keyword evidence="1" id="KW-0472">Membrane</keyword>
<evidence type="ECO:0000313" key="4">
    <source>
        <dbReference type="Proteomes" id="UP000644693"/>
    </source>
</evidence>
<feature type="transmembrane region" description="Helical" evidence="1">
    <location>
        <begin position="18"/>
        <end position="43"/>
    </location>
</feature>
<feature type="domain" description="ThuA-like" evidence="2">
    <location>
        <begin position="65"/>
        <end position="291"/>
    </location>
</feature>
<dbReference type="PANTHER" id="PTHR40469">
    <property type="entry name" value="SECRETED GLYCOSYL HYDROLASE"/>
    <property type="match status" value="1"/>
</dbReference>
<name>A0A918XHH0_9GAMM</name>
<protein>
    <recommendedName>
        <fullName evidence="2">ThuA-like domain-containing protein</fullName>
    </recommendedName>
</protein>
<evidence type="ECO:0000259" key="2">
    <source>
        <dbReference type="Pfam" id="PF06283"/>
    </source>
</evidence>
<dbReference type="AlphaFoldDB" id="A0A918XHH0"/>
<dbReference type="InterPro" id="IPR029062">
    <property type="entry name" value="Class_I_gatase-like"/>
</dbReference>
<dbReference type="InterPro" id="IPR029010">
    <property type="entry name" value="ThuA-like"/>
</dbReference>
<evidence type="ECO:0000313" key="3">
    <source>
        <dbReference type="EMBL" id="GHD31471.1"/>
    </source>
</evidence>
<sequence length="301" mass="33521">METVSVAKSSFVWRLFRALLILGAVLLGLIAFALWYMGIWSVIFPSTHHDTRPPELPAAVGSPAVLVFSKTNQFRHTESIERGTEVLSSIAQRREWGYVHTENGAVFNAEQLQRFDVVVFLNATGDMLSDEQEMAFQNWVEAGGGWFGIHAAGDGSHTGWRWYMEQLLGALFTAHILGPQFQVATVITEDGLHPLAEGLPAAWEHNEEWYSWEQSPRGSGFHVIATVDEGTYTPLQNFMGQSRDLSMGDHPIYWARCVGKGRAVYSALGHNADAYDNPPMRQLLDNALRWAINGEGQACDL</sequence>
<dbReference type="SUPFAM" id="SSF52317">
    <property type="entry name" value="Class I glutamine amidotransferase-like"/>
    <property type="match status" value="1"/>
</dbReference>
<dbReference type="Pfam" id="PF06283">
    <property type="entry name" value="ThuA"/>
    <property type="match status" value="1"/>
</dbReference>
<reference evidence="3" key="2">
    <citation type="submission" date="2020-09" db="EMBL/GenBank/DDBJ databases">
        <authorList>
            <person name="Sun Q."/>
            <person name="Kim S."/>
        </authorList>
    </citation>
    <scope>NUCLEOTIDE SEQUENCE</scope>
    <source>
        <strain evidence="3">KCTC 23430</strain>
    </source>
</reference>
<accession>A0A918XHH0</accession>
<keyword evidence="1" id="KW-0812">Transmembrane</keyword>
<comment type="caution">
    <text evidence="3">The sequence shown here is derived from an EMBL/GenBank/DDBJ whole genome shotgun (WGS) entry which is preliminary data.</text>
</comment>
<proteinExistence type="predicted"/>
<keyword evidence="4" id="KW-1185">Reference proteome</keyword>
<dbReference type="PANTHER" id="PTHR40469:SF2">
    <property type="entry name" value="GALACTOSE-BINDING DOMAIN-LIKE SUPERFAMILY PROTEIN"/>
    <property type="match status" value="1"/>
</dbReference>
<gene>
    <name evidence="3" type="ORF">GCM10007053_14560</name>
</gene>